<comment type="caution">
    <text evidence="1">The sequence shown here is derived from an EMBL/GenBank/DDBJ whole genome shotgun (WGS) entry which is preliminary data.</text>
</comment>
<dbReference type="STRING" id="1888891.DSOL_2835"/>
<proteinExistence type="predicted"/>
<dbReference type="AlphaFoldDB" id="A0A1Q8QUP8"/>
<gene>
    <name evidence="1" type="ORF">DSOL_2835</name>
</gene>
<dbReference type="EMBL" id="MLBF01000021">
    <property type="protein sequence ID" value="OLN30948.1"/>
    <property type="molecule type" value="Genomic_DNA"/>
</dbReference>
<evidence type="ECO:0000313" key="1">
    <source>
        <dbReference type="EMBL" id="OLN30948.1"/>
    </source>
</evidence>
<organism evidence="1 2">
    <name type="scientific">Desulfosporosinus metallidurans</name>
    <dbReference type="NCBI Taxonomy" id="1888891"/>
    <lineage>
        <taxon>Bacteria</taxon>
        <taxon>Bacillati</taxon>
        <taxon>Bacillota</taxon>
        <taxon>Clostridia</taxon>
        <taxon>Eubacteriales</taxon>
        <taxon>Desulfitobacteriaceae</taxon>
        <taxon>Desulfosporosinus</taxon>
    </lineage>
</organism>
<sequence>MVGLIIALERSGFRAYNMSTIALDYCLILMFTKIKKT</sequence>
<accession>A0A1Q8QUP8</accession>
<protein>
    <submittedName>
        <fullName evidence="1">Uncharacterized protein</fullName>
    </submittedName>
</protein>
<evidence type="ECO:0000313" key="2">
    <source>
        <dbReference type="Proteomes" id="UP000186102"/>
    </source>
</evidence>
<name>A0A1Q8QUP8_9FIRM</name>
<dbReference type="Proteomes" id="UP000186102">
    <property type="component" value="Unassembled WGS sequence"/>
</dbReference>
<keyword evidence="2" id="KW-1185">Reference proteome</keyword>
<reference evidence="1 2" key="1">
    <citation type="submission" date="2016-09" db="EMBL/GenBank/DDBJ databases">
        <title>Complete genome of Desulfosporosinus sp. OL.</title>
        <authorList>
            <person name="Mardanov A."/>
            <person name="Beletsky A."/>
            <person name="Panova A."/>
            <person name="Karnachuk O."/>
            <person name="Ravin N."/>
        </authorList>
    </citation>
    <scope>NUCLEOTIDE SEQUENCE [LARGE SCALE GENOMIC DNA]</scope>
    <source>
        <strain evidence="1 2">OL</strain>
    </source>
</reference>